<dbReference type="EMBL" id="HBGU01069561">
    <property type="protein sequence ID" value="CAD9530677.1"/>
    <property type="molecule type" value="Transcribed_RNA"/>
</dbReference>
<evidence type="ECO:0000313" key="1">
    <source>
        <dbReference type="EMBL" id="CAD9530677.1"/>
    </source>
</evidence>
<name>A0A7S2NBE6_9EUKA</name>
<dbReference type="AlphaFoldDB" id="A0A7S2NBE6"/>
<sequence length="156" mass="16161">MLVHTSSSFARMASFGSPCRQPQLQLGLANRKLVSTAKIFYEGSLGSPSLPHTSIVGGAQAVAVPDCIHCLQDPARTRNATTSSGPVTYADALHTRSAGTNTFSAGTSRATNGALAETQGAELPPLDSLSRSFLRSLSVPCKYACGCYLKDVLGGG</sequence>
<reference evidence="1" key="1">
    <citation type="submission" date="2021-01" db="EMBL/GenBank/DDBJ databases">
        <authorList>
            <person name="Corre E."/>
            <person name="Pelletier E."/>
            <person name="Niang G."/>
            <person name="Scheremetjew M."/>
            <person name="Finn R."/>
            <person name="Kale V."/>
            <person name="Holt S."/>
            <person name="Cochrane G."/>
            <person name="Meng A."/>
            <person name="Brown T."/>
            <person name="Cohen L."/>
        </authorList>
    </citation>
    <scope>NUCLEOTIDE SEQUENCE</scope>
    <source>
        <strain evidence="1">UTEX LB 985</strain>
    </source>
</reference>
<protein>
    <submittedName>
        <fullName evidence="1">Uncharacterized protein</fullName>
    </submittedName>
</protein>
<gene>
    <name evidence="1" type="ORF">CBRE1094_LOCUS37957</name>
</gene>
<proteinExistence type="predicted"/>
<accession>A0A7S2NBE6</accession>
<organism evidence="1">
    <name type="scientific">Haptolina brevifila</name>
    <dbReference type="NCBI Taxonomy" id="156173"/>
    <lineage>
        <taxon>Eukaryota</taxon>
        <taxon>Haptista</taxon>
        <taxon>Haptophyta</taxon>
        <taxon>Prymnesiophyceae</taxon>
        <taxon>Prymnesiales</taxon>
        <taxon>Prymnesiaceae</taxon>
        <taxon>Haptolina</taxon>
    </lineage>
</organism>